<gene>
    <name evidence="1" type="ORF">R54767_01456</name>
</gene>
<accession>A0ABM8U0Y6</accession>
<evidence type="ECO:0000313" key="2">
    <source>
        <dbReference type="Proteomes" id="UP000789752"/>
    </source>
</evidence>
<evidence type="ECO:0000313" key="1">
    <source>
        <dbReference type="EMBL" id="CAG4893059.1"/>
    </source>
</evidence>
<dbReference type="Proteomes" id="UP000789752">
    <property type="component" value="Unassembled WGS sequence"/>
</dbReference>
<name>A0ABM8U0Y6_9BURK</name>
<organism evidence="1 2">
    <name type="scientific">Paraburkholderia gardini</name>
    <dbReference type="NCBI Taxonomy" id="2823469"/>
    <lineage>
        <taxon>Bacteria</taxon>
        <taxon>Pseudomonadati</taxon>
        <taxon>Pseudomonadota</taxon>
        <taxon>Betaproteobacteria</taxon>
        <taxon>Burkholderiales</taxon>
        <taxon>Burkholderiaceae</taxon>
        <taxon>Paraburkholderia</taxon>
    </lineage>
</organism>
<dbReference type="EMBL" id="CAJQYY010000007">
    <property type="protein sequence ID" value="CAG4893059.1"/>
    <property type="molecule type" value="Genomic_DNA"/>
</dbReference>
<reference evidence="1 2" key="1">
    <citation type="submission" date="2021-04" db="EMBL/GenBank/DDBJ databases">
        <authorList>
            <person name="Vanwijnsberghe S."/>
        </authorList>
    </citation>
    <scope>NUCLEOTIDE SEQUENCE [LARGE SCALE GENOMIC DNA]</scope>
    <source>
        <strain evidence="1 2">LMG 32171</strain>
    </source>
</reference>
<proteinExistence type="predicted"/>
<protein>
    <submittedName>
        <fullName evidence="1">Uncharacterized protein</fullName>
    </submittedName>
</protein>
<comment type="caution">
    <text evidence="1">The sequence shown here is derived from an EMBL/GenBank/DDBJ whole genome shotgun (WGS) entry which is preliminary data.</text>
</comment>
<sequence length="46" mass="5128">MVDTAQQEIELAVMLHETWGPTAYDTGLHARIGTSYAAHAFQIIRL</sequence>
<keyword evidence="2" id="KW-1185">Reference proteome</keyword>